<protein>
    <submittedName>
        <fullName evidence="2">Uncharacterized protein</fullName>
    </submittedName>
</protein>
<organism evidence="2 3">
    <name type="scientific">Athelia psychrophila</name>
    <dbReference type="NCBI Taxonomy" id="1759441"/>
    <lineage>
        <taxon>Eukaryota</taxon>
        <taxon>Fungi</taxon>
        <taxon>Dikarya</taxon>
        <taxon>Basidiomycota</taxon>
        <taxon>Agaricomycotina</taxon>
        <taxon>Agaricomycetes</taxon>
        <taxon>Agaricomycetidae</taxon>
        <taxon>Atheliales</taxon>
        <taxon>Atheliaceae</taxon>
        <taxon>Athelia</taxon>
    </lineage>
</organism>
<name>A0A166DFA1_9AGAM</name>
<dbReference type="EMBL" id="KV417614">
    <property type="protein sequence ID" value="KZP14640.1"/>
    <property type="molecule type" value="Genomic_DNA"/>
</dbReference>
<feature type="compositionally biased region" description="Low complexity" evidence="1">
    <location>
        <begin position="216"/>
        <end position="230"/>
    </location>
</feature>
<evidence type="ECO:0000256" key="1">
    <source>
        <dbReference type="SAM" id="MobiDB-lite"/>
    </source>
</evidence>
<keyword evidence="3" id="KW-1185">Reference proteome</keyword>
<feature type="region of interest" description="Disordered" evidence="1">
    <location>
        <begin position="216"/>
        <end position="247"/>
    </location>
</feature>
<feature type="compositionally biased region" description="Low complexity" evidence="1">
    <location>
        <begin position="147"/>
        <end position="167"/>
    </location>
</feature>
<dbReference type="STRING" id="436010.A0A166DFA1"/>
<sequence length="247" mass="26238">MSRRTAIIEEFDDDTDLPLPSRPLRNTGTKGPLLKEVSSDEDDLDIGNEPTATTSQPQQYQPRPPQPSSSQSQSQTAPPTGFTVEKIQELYPDYKTEKSIGAPREKDKKQLLEAISAQIQRNKPDNIPKPPYTTTAPNPQPQPTPKPTTKSKNKATAPAPQQVQVKAQGRRHLPIPPSPQPQLVDRVSQYSPAIASGVLVDTVKAGMAAEANAAPGAAAGAVPGATTPGTPGAGVGKGKRKVLRVRG</sequence>
<proteinExistence type="predicted"/>
<feature type="compositionally biased region" description="Basic residues" evidence="1">
    <location>
        <begin position="237"/>
        <end position="247"/>
    </location>
</feature>
<accession>A0A166DFA1</accession>
<feature type="compositionally biased region" description="Basic and acidic residues" evidence="1">
    <location>
        <begin position="86"/>
        <end position="111"/>
    </location>
</feature>
<feature type="region of interest" description="Disordered" evidence="1">
    <location>
        <begin position="1"/>
        <end position="184"/>
    </location>
</feature>
<dbReference type="OrthoDB" id="2190947at2759"/>
<evidence type="ECO:0000313" key="2">
    <source>
        <dbReference type="EMBL" id="KZP14640.1"/>
    </source>
</evidence>
<evidence type="ECO:0000313" key="3">
    <source>
        <dbReference type="Proteomes" id="UP000076532"/>
    </source>
</evidence>
<reference evidence="2 3" key="1">
    <citation type="journal article" date="2016" name="Mol. Biol. Evol.">
        <title>Comparative Genomics of Early-Diverging Mushroom-Forming Fungi Provides Insights into the Origins of Lignocellulose Decay Capabilities.</title>
        <authorList>
            <person name="Nagy L.G."/>
            <person name="Riley R."/>
            <person name="Tritt A."/>
            <person name="Adam C."/>
            <person name="Daum C."/>
            <person name="Floudas D."/>
            <person name="Sun H."/>
            <person name="Yadav J.S."/>
            <person name="Pangilinan J."/>
            <person name="Larsson K.H."/>
            <person name="Matsuura K."/>
            <person name="Barry K."/>
            <person name="Labutti K."/>
            <person name="Kuo R."/>
            <person name="Ohm R.A."/>
            <person name="Bhattacharya S.S."/>
            <person name="Shirouzu T."/>
            <person name="Yoshinaga Y."/>
            <person name="Martin F.M."/>
            <person name="Grigoriev I.V."/>
            <person name="Hibbett D.S."/>
        </authorList>
    </citation>
    <scope>NUCLEOTIDE SEQUENCE [LARGE SCALE GENOMIC DNA]</scope>
    <source>
        <strain evidence="2 3">CBS 109695</strain>
    </source>
</reference>
<dbReference type="Proteomes" id="UP000076532">
    <property type="component" value="Unassembled WGS sequence"/>
</dbReference>
<gene>
    <name evidence="2" type="ORF">FIBSPDRAFT_868039</name>
</gene>
<dbReference type="AlphaFoldDB" id="A0A166DFA1"/>
<feature type="compositionally biased region" description="Low complexity" evidence="1">
    <location>
        <begin position="68"/>
        <end position="80"/>
    </location>
</feature>